<dbReference type="InterPro" id="IPR007211">
    <property type="entry name" value="DUF378"/>
</dbReference>
<dbReference type="PANTHER" id="PTHR37304:SF1">
    <property type="entry name" value="MEMBRANE PROTEIN"/>
    <property type="match status" value="1"/>
</dbReference>
<evidence type="ECO:0000256" key="1">
    <source>
        <dbReference type="SAM" id="Phobius"/>
    </source>
</evidence>
<evidence type="ECO:0000313" key="2">
    <source>
        <dbReference type="EMBL" id="MSU03513.1"/>
    </source>
</evidence>
<organism evidence="2 3">
    <name type="scientific">Tissierella pigra</name>
    <dbReference type="NCBI Taxonomy" id="2607614"/>
    <lineage>
        <taxon>Bacteria</taxon>
        <taxon>Bacillati</taxon>
        <taxon>Bacillota</taxon>
        <taxon>Tissierellia</taxon>
        <taxon>Tissierellales</taxon>
        <taxon>Tissierellaceae</taxon>
        <taxon>Tissierella</taxon>
    </lineage>
</organism>
<evidence type="ECO:0000313" key="3">
    <source>
        <dbReference type="Proteomes" id="UP000469523"/>
    </source>
</evidence>
<protein>
    <submittedName>
        <fullName evidence="2">DUF378 domain-containing protein</fullName>
    </submittedName>
</protein>
<dbReference type="Pfam" id="PF04070">
    <property type="entry name" value="DUF378"/>
    <property type="match status" value="1"/>
</dbReference>
<keyword evidence="1" id="KW-1133">Transmembrane helix</keyword>
<keyword evidence="1" id="KW-0472">Membrane</keyword>
<dbReference type="EMBL" id="VUNQ01000083">
    <property type="protein sequence ID" value="MSU03513.1"/>
    <property type="molecule type" value="Genomic_DNA"/>
</dbReference>
<keyword evidence="3" id="KW-1185">Reference proteome</keyword>
<reference evidence="2 3" key="1">
    <citation type="submission" date="2019-09" db="EMBL/GenBank/DDBJ databases">
        <title>In-depth cultivation of the pig gut microbiome towards novel bacterial diversity and tailored functional studies.</title>
        <authorList>
            <person name="Wylensek D."/>
            <person name="Hitch T.C.A."/>
            <person name="Clavel T."/>
        </authorList>
    </citation>
    <scope>NUCLEOTIDE SEQUENCE [LARGE SCALE GENOMIC DNA]</scope>
    <source>
        <strain evidence="2 3">WCA3-693-APC-4?</strain>
    </source>
</reference>
<dbReference type="PANTHER" id="PTHR37304">
    <property type="entry name" value="MEMBRANE PROTEIN-RELATED"/>
    <property type="match status" value="1"/>
</dbReference>
<dbReference type="Proteomes" id="UP000469523">
    <property type="component" value="Unassembled WGS sequence"/>
</dbReference>
<feature type="transmembrane region" description="Helical" evidence="1">
    <location>
        <begin position="37"/>
        <end position="58"/>
    </location>
</feature>
<comment type="caution">
    <text evidence="2">The sequence shown here is derived from an EMBL/GenBank/DDBJ whole genome shotgun (WGS) entry which is preliminary data.</text>
</comment>
<sequence>MDTLGLVLVIIGALNWGLIALFQFDLVATIFGGQDAFLSRIVYGLVGLAGLYCIKFLMERDKNKPVIKE</sequence>
<accession>A0A6N7Y194</accession>
<dbReference type="RefSeq" id="WP_154443069.1">
    <property type="nucleotide sequence ID" value="NZ_JAHLPJ010000001.1"/>
</dbReference>
<proteinExistence type="predicted"/>
<keyword evidence="1" id="KW-0812">Transmembrane</keyword>
<dbReference type="AlphaFoldDB" id="A0A6N7Y194"/>
<feature type="transmembrane region" description="Helical" evidence="1">
    <location>
        <begin position="7"/>
        <end position="31"/>
    </location>
</feature>
<name>A0A6N7Y194_9FIRM</name>
<gene>
    <name evidence="2" type="ORF">FYJ83_18815</name>
</gene>